<dbReference type="AlphaFoldDB" id="A0A2W1BRS4"/>
<sequence length="263" mass="30896">MFVMTRKATAKDMEVKLKLALEKLKTSEELCQQLLRERDDSEEEIQKIISKNSELKSQLAELHIQYMDVLDQRDRLQDFVGSFSECSDAHERALSRIKVLETSLNDAHKSIICFKQTQQQQESDDTHRLFSELVTSNPPHINNLSHKKIKKYIRLNKLIQKIKKVCHKHKSTHKLNNLLKTKVDLKNQLNLCTNQLLQSRLIYDQDTLVLQQEMLELQRELTKITHKYETAQYQVKAHILATDELLQLGSENMDRLDSLKNKY</sequence>
<organism evidence="2 3">
    <name type="scientific">Helicoverpa armigera</name>
    <name type="common">Cotton bollworm</name>
    <name type="synonym">Heliothis armigera</name>
    <dbReference type="NCBI Taxonomy" id="29058"/>
    <lineage>
        <taxon>Eukaryota</taxon>
        <taxon>Metazoa</taxon>
        <taxon>Ecdysozoa</taxon>
        <taxon>Arthropoda</taxon>
        <taxon>Hexapoda</taxon>
        <taxon>Insecta</taxon>
        <taxon>Pterygota</taxon>
        <taxon>Neoptera</taxon>
        <taxon>Endopterygota</taxon>
        <taxon>Lepidoptera</taxon>
        <taxon>Glossata</taxon>
        <taxon>Ditrysia</taxon>
        <taxon>Noctuoidea</taxon>
        <taxon>Noctuidae</taxon>
        <taxon>Heliothinae</taxon>
        <taxon>Helicoverpa</taxon>
    </lineage>
</organism>
<proteinExistence type="predicted"/>
<evidence type="ECO:0000313" key="2">
    <source>
        <dbReference type="EMBL" id="PZC77779.1"/>
    </source>
</evidence>
<feature type="coiled-coil region" evidence="1">
    <location>
        <begin position="10"/>
        <end position="65"/>
    </location>
</feature>
<name>A0A2W1BRS4_HELAM</name>
<dbReference type="Proteomes" id="UP000249218">
    <property type="component" value="Unassembled WGS sequence"/>
</dbReference>
<dbReference type="EMBL" id="KZ149919">
    <property type="protein sequence ID" value="PZC77779.1"/>
    <property type="molecule type" value="Genomic_DNA"/>
</dbReference>
<protein>
    <submittedName>
        <fullName evidence="2">Uncharacterized protein</fullName>
    </submittedName>
</protein>
<evidence type="ECO:0000313" key="3">
    <source>
        <dbReference type="Proteomes" id="UP000249218"/>
    </source>
</evidence>
<keyword evidence="1" id="KW-0175">Coiled coil</keyword>
<dbReference type="OrthoDB" id="7474798at2759"/>
<feature type="non-terminal residue" evidence="2">
    <location>
        <position position="263"/>
    </location>
</feature>
<evidence type="ECO:0000256" key="1">
    <source>
        <dbReference type="SAM" id="Coils"/>
    </source>
</evidence>
<reference evidence="2 3" key="1">
    <citation type="journal article" date="2017" name="BMC Biol.">
        <title>Genomic innovations, transcriptional plasticity and gene loss underlying the evolution and divergence of two highly polyphagous and invasive Helicoverpa pest species.</title>
        <authorList>
            <person name="Pearce S.L."/>
            <person name="Clarke D.F."/>
            <person name="East P.D."/>
            <person name="Elfekih S."/>
            <person name="Gordon K.H."/>
            <person name="Jermiin L.S."/>
            <person name="McGaughran A."/>
            <person name="Oakeshott J.G."/>
            <person name="Papanikolaou A."/>
            <person name="Perera O.P."/>
            <person name="Rane R.V."/>
            <person name="Richards S."/>
            <person name="Tay W.T."/>
            <person name="Walsh T.K."/>
            <person name="Anderson A."/>
            <person name="Anderson C.J."/>
            <person name="Asgari S."/>
            <person name="Board P.G."/>
            <person name="Bretschneider A."/>
            <person name="Campbell P.M."/>
            <person name="Chertemps T."/>
            <person name="Christeller J.T."/>
            <person name="Coppin C.W."/>
            <person name="Downes S.J."/>
            <person name="Duan G."/>
            <person name="Farnsworth C.A."/>
            <person name="Good R.T."/>
            <person name="Han L.B."/>
            <person name="Han Y.C."/>
            <person name="Hatje K."/>
            <person name="Horne I."/>
            <person name="Huang Y.P."/>
            <person name="Hughes D.S."/>
            <person name="Jacquin-Joly E."/>
            <person name="James W."/>
            <person name="Jhangiani S."/>
            <person name="Kollmar M."/>
            <person name="Kuwar S.S."/>
            <person name="Li S."/>
            <person name="Liu N.Y."/>
            <person name="Maibeche M.T."/>
            <person name="Miller J.R."/>
            <person name="Montagne N."/>
            <person name="Perry T."/>
            <person name="Qu J."/>
            <person name="Song S.V."/>
            <person name="Sutton G.G."/>
            <person name="Vogel H."/>
            <person name="Walenz B.P."/>
            <person name="Xu W."/>
            <person name="Zhang H.J."/>
            <person name="Zou Z."/>
            <person name="Batterham P."/>
            <person name="Edwards O.R."/>
            <person name="Feyereisen R."/>
            <person name="Gibbs R.A."/>
            <person name="Heckel D.G."/>
            <person name="McGrath A."/>
            <person name="Robin C."/>
            <person name="Scherer S.E."/>
            <person name="Worley K.C."/>
            <person name="Wu Y.D."/>
        </authorList>
    </citation>
    <scope>NUCLEOTIDE SEQUENCE [LARGE SCALE GENOMIC DNA]</scope>
    <source>
        <strain evidence="2">Harm_GR_Male_#8</strain>
        <tissue evidence="2">Whole organism</tissue>
    </source>
</reference>
<accession>A0A2W1BRS4</accession>
<keyword evidence="3" id="KW-1185">Reference proteome</keyword>
<gene>
    <name evidence="2" type="primary">HaOG202969</name>
    <name evidence="2" type="ORF">B5X24_HaOG202969</name>
</gene>